<evidence type="ECO:0000313" key="1">
    <source>
        <dbReference type="EMBL" id="EMF80535.1"/>
    </source>
</evidence>
<evidence type="ECO:0000313" key="2">
    <source>
        <dbReference type="Proteomes" id="UP000011770"/>
    </source>
</evidence>
<gene>
    <name evidence="1" type="ORF">LEP1GSC188_3710</name>
</gene>
<organism evidence="1 2">
    <name type="scientific">Leptospira weilii serovar Topaz str. LT2116</name>
    <dbReference type="NCBI Taxonomy" id="1088540"/>
    <lineage>
        <taxon>Bacteria</taxon>
        <taxon>Pseudomonadati</taxon>
        <taxon>Spirochaetota</taxon>
        <taxon>Spirochaetia</taxon>
        <taxon>Leptospirales</taxon>
        <taxon>Leptospiraceae</taxon>
        <taxon>Leptospira</taxon>
    </lineage>
</organism>
<name>M3GVH4_9LEPT</name>
<reference evidence="1 2" key="1">
    <citation type="submission" date="2013-01" db="EMBL/GenBank/DDBJ databases">
        <authorList>
            <person name="Harkins D.M."/>
            <person name="Durkin A.S."/>
            <person name="Brinkac L.M."/>
            <person name="Haft D.H."/>
            <person name="Selengut J.D."/>
            <person name="Sanka R."/>
            <person name="DePew J."/>
            <person name="Purushe J."/>
            <person name="Tulsiani S.M."/>
            <person name="Graham G.C."/>
            <person name="Burns M.-A."/>
            <person name="Dohnt M.F."/>
            <person name="Smythe L.D."/>
            <person name="McKay D.B."/>
            <person name="Craig S.B."/>
            <person name="Vinetz J.M."/>
            <person name="Sutton G.G."/>
            <person name="Nierman W.C."/>
            <person name="Fouts D.E."/>
        </authorList>
    </citation>
    <scope>NUCLEOTIDE SEQUENCE [LARGE SCALE GENOMIC DNA]</scope>
    <source>
        <strain evidence="1 2">LT2116</strain>
    </source>
</reference>
<comment type="caution">
    <text evidence="1">The sequence shown here is derived from an EMBL/GenBank/DDBJ whole genome shotgun (WGS) entry which is preliminary data.</text>
</comment>
<dbReference type="EMBL" id="AHOR02000048">
    <property type="protein sequence ID" value="EMF80535.1"/>
    <property type="molecule type" value="Genomic_DNA"/>
</dbReference>
<proteinExistence type="predicted"/>
<accession>M3GVH4</accession>
<sequence>MKRTLLLLFTLVALALSFFFLEEKKKISRKFPFGILT</sequence>
<protein>
    <submittedName>
        <fullName evidence="1">Uncharacterized protein</fullName>
    </submittedName>
</protein>
<dbReference type="Proteomes" id="UP000011770">
    <property type="component" value="Unassembled WGS sequence"/>
</dbReference>
<dbReference type="AlphaFoldDB" id="M3GVH4"/>